<dbReference type="OrthoDB" id="9805770at2"/>
<dbReference type="CDD" id="cd06849">
    <property type="entry name" value="lipoyl_domain"/>
    <property type="match status" value="1"/>
</dbReference>
<keyword evidence="2" id="KW-0808">Transferase</keyword>
<dbReference type="Pfam" id="PF00364">
    <property type="entry name" value="Biotin_lipoyl"/>
    <property type="match status" value="1"/>
</dbReference>
<gene>
    <name evidence="2" type="ORF">A5634_13215</name>
</gene>
<dbReference type="Proteomes" id="UP000093928">
    <property type="component" value="Unassembled WGS sequence"/>
</dbReference>
<name>A0A1A3PE20_MYCAS</name>
<dbReference type="InterPro" id="IPR000089">
    <property type="entry name" value="Biotin_lipoyl"/>
</dbReference>
<sequence length="79" mass="8256">MADFAIRIPRVSVAVSEAELTELLVDGGAFVEVGTPIYVIATEKVEQEIEAGASGTVQWTAQIGTTYEIGTQIGVIASS</sequence>
<dbReference type="InterPro" id="IPR011053">
    <property type="entry name" value="Single_hybrid_motif"/>
</dbReference>
<dbReference type="SUPFAM" id="SSF51230">
    <property type="entry name" value="Single hybrid motif"/>
    <property type="match status" value="1"/>
</dbReference>
<accession>A0A1A3PE20</accession>
<keyword evidence="2" id="KW-0012">Acyltransferase</keyword>
<evidence type="ECO:0000313" key="2">
    <source>
        <dbReference type="EMBL" id="OBK31549.1"/>
    </source>
</evidence>
<proteinExistence type="predicted"/>
<dbReference type="Gene3D" id="2.40.50.100">
    <property type="match status" value="1"/>
</dbReference>
<protein>
    <submittedName>
        <fullName evidence="2">Dihydrolipoamide acyltransferase</fullName>
    </submittedName>
</protein>
<dbReference type="AlphaFoldDB" id="A0A1A3PE20"/>
<dbReference type="GO" id="GO:0016746">
    <property type="term" value="F:acyltransferase activity"/>
    <property type="evidence" value="ECO:0007669"/>
    <property type="project" value="UniProtKB-KW"/>
</dbReference>
<dbReference type="RefSeq" id="WP_065142104.1">
    <property type="nucleotide sequence ID" value="NZ_LZLS01000003.1"/>
</dbReference>
<evidence type="ECO:0000259" key="1">
    <source>
        <dbReference type="Pfam" id="PF00364"/>
    </source>
</evidence>
<reference evidence="2 3" key="1">
    <citation type="submission" date="2016-06" db="EMBL/GenBank/DDBJ databases">
        <authorList>
            <person name="Kjaerup R.B."/>
            <person name="Dalgaard T.S."/>
            <person name="Juul-Madsen H.R."/>
        </authorList>
    </citation>
    <scope>NUCLEOTIDE SEQUENCE [LARGE SCALE GENOMIC DNA]</scope>
    <source>
        <strain evidence="2 3">1165133.8</strain>
    </source>
</reference>
<organism evidence="2 3">
    <name type="scientific">Mycobacterium asiaticum</name>
    <dbReference type="NCBI Taxonomy" id="1790"/>
    <lineage>
        <taxon>Bacteria</taxon>
        <taxon>Bacillati</taxon>
        <taxon>Actinomycetota</taxon>
        <taxon>Actinomycetes</taxon>
        <taxon>Mycobacteriales</taxon>
        <taxon>Mycobacteriaceae</taxon>
        <taxon>Mycobacterium</taxon>
    </lineage>
</organism>
<evidence type="ECO:0000313" key="3">
    <source>
        <dbReference type="Proteomes" id="UP000093928"/>
    </source>
</evidence>
<dbReference type="EMBL" id="LZLS01000003">
    <property type="protein sequence ID" value="OBK31549.1"/>
    <property type="molecule type" value="Genomic_DNA"/>
</dbReference>
<comment type="caution">
    <text evidence="2">The sequence shown here is derived from an EMBL/GenBank/DDBJ whole genome shotgun (WGS) entry which is preliminary data.</text>
</comment>
<feature type="domain" description="Lipoyl-binding" evidence="1">
    <location>
        <begin position="6"/>
        <end position="75"/>
    </location>
</feature>